<feature type="compositionally biased region" description="Low complexity" evidence="1">
    <location>
        <begin position="285"/>
        <end position="299"/>
    </location>
</feature>
<evidence type="ECO:0000256" key="1">
    <source>
        <dbReference type="SAM" id="MobiDB-lite"/>
    </source>
</evidence>
<protein>
    <submittedName>
        <fullName evidence="3">Uncharacterized protein</fullName>
    </submittedName>
</protein>
<evidence type="ECO:0000256" key="2">
    <source>
        <dbReference type="SAM" id="Phobius"/>
    </source>
</evidence>
<keyword evidence="2" id="KW-0472">Membrane</keyword>
<reference evidence="3" key="2">
    <citation type="submission" date="2023-05" db="EMBL/GenBank/DDBJ databases">
        <authorList>
            <consortium name="Lawrence Berkeley National Laboratory"/>
            <person name="Steindorff A."/>
            <person name="Hensen N."/>
            <person name="Bonometti L."/>
            <person name="Westerberg I."/>
            <person name="Brannstrom I.O."/>
            <person name="Guillou S."/>
            <person name="Cros-Aarteil S."/>
            <person name="Calhoun S."/>
            <person name="Haridas S."/>
            <person name="Kuo A."/>
            <person name="Mondo S."/>
            <person name="Pangilinan J."/>
            <person name="Riley R."/>
            <person name="Labutti K."/>
            <person name="Andreopoulos B."/>
            <person name="Lipzen A."/>
            <person name="Chen C."/>
            <person name="Yanf M."/>
            <person name="Daum C."/>
            <person name="Ng V."/>
            <person name="Clum A."/>
            <person name="Ohm R."/>
            <person name="Martin F."/>
            <person name="Silar P."/>
            <person name="Natvig D."/>
            <person name="Lalanne C."/>
            <person name="Gautier V."/>
            <person name="Ament-Velasquez S.L."/>
            <person name="Kruys A."/>
            <person name="Hutchinson M.I."/>
            <person name="Powell A.J."/>
            <person name="Barry K."/>
            <person name="Miller A.N."/>
            <person name="Grigoriev I.V."/>
            <person name="Debuchy R."/>
            <person name="Gladieux P."/>
            <person name="Thoren M.H."/>
            <person name="Johannesson H."/>
        </authorList>
    </citation>
    <scope>NUCLEOTIDE SEQUENCE</scope>
    <source>
        <strain evidence="3">CBS 123565</strain>
    </source>
</reference>
<sequence>MFRIFRPFHRLIPHRRLLARAPLGQVIQIERVKVTKRRHPTRFFGAMIGGAVLIQLVLSTPTSIITDKRNSNSGGGSDSQDEEEGGWFIPFPLTTNMVPGESYSGHGPEWQQFVKIANSPKMQEHIRHLAVQLVYQAASKSAGLVSKVGNVTGIAAFYLDLDYPYHAPPEYERSGILVTDDEVAWATMTFDTATAKKLHQVLWPRPLALGFWALGWEVVKQTTADCARYFGLAAEGAAGAGTGPNVAPTVRSLESQLADVQKAVERIRQQATRRPDEVKDPRSMSSSGAGAAPAAPAAPDKALRVPANPAERGHQDAPDGKGISSFPGPVQKAIRTYTRARRQGRPDPPRGCVHVSGLVKLETSDGWLTVMMVAWFNPKTGKYHAPSAALGLQKWELKSRHPRLR</sequence>
<keyword evidence="2" id="KW-0812">Transmembrane</keyword>
<dbReference type="AlphaFoldDB" id="A0AAN6ZEB1"/>
<dbReference type="Proteomes" id="UP001304895">
    <property type="component" value="Unassembled WGS sequence"/>
</dbReference>
<evidence type="ECO:0000313" key="4">
    <source>
        <dbReference type="Proteomes" id="UP001304895"/>
    </source>
</evidence>
<feature type="transmembrane region" description="Helical" evidence="2">
    <location>
        <begin position="43"/>
        <end position="64"/>
    </location>
</feature>
<feature type="compositionally biased region" description="Basic and acidic residues" evidence="1">
    <location>
        <begin position="268"/>
        <end position="282"/>
    </location>
</feature>
<feature type="region of interest" description="Disordered" evidence="1">
    <location>
        <begin position="268"/>
        <end position="330"/>
    </location>
</feature>
<accession>A0AAN6ZEB1</accession>
<dbReference type="EMBL" id="MU853405">
    <property type="protein sequence ID" value="KAK4135950.1"/>
    <property type="molecule type" value="Genomic_DNA"/>
</dbReference>
<reference evidence="3" key="1">
    <citation type="journal article" date="2023" name="Mol. Phylogenet. Evol.">
        <title>Genome-scale phylogeny and comparative genomics of the fungal order Sordariales.</title>
        <authorList>
            <person name="Hensen N."/>
            <person name="Bonometti L."/>
            <person name="Westerberg I."/>
            <person name="Brannstrom I.O."/>
            <person name="Guillou S."/>
            <person name="Cros-Aarteil S."/>
            <person name="Calhoun S."/>
            <person name="Haridas S."/>
            <person name="Kuo A."/>
            <person name="Mondo S."/>
            <person name="Pangilinan J."/>
            <person name="Riley R."/>
            <person name="LaButti K."/>
            <person name="Andreopoulos B."/>
            <person name="Lipzen A."/>
            <person name="Chen C."/>
            <person name="Yan M."/>
            <person name="Daum C."/>
            <person name="Ng V."/>
            <person name="Clum A."/>
            <person name="Steindorff A."/>
            <person name="Ohm R.A."/>
            <person name="Martin F."/>
            <person name="Silar P."/>
            <person name="Natvig D.O."/>
            <person name="Lalanne C."/>
            <person name="Gautier V."/>
            <person name="Ament-Velasquez S.L."/>
            <person name="Kruys A."/>
            <person name="Hutchinson M.I."/>
            <person name="Powell A.J."/>
            <person name="Barry K."/>
            <person name="Miller A.N."/>
            <person name="Grigoriev I.V."/>
            <person name="Debuchy R."/>
            <person name="Gladieux P."/>
            <person name="Hiltunen Thoren M."/>
            <person name="Johannesson H."/>
        </authorList>
    </citation>
    <scope>NUCLEOTIDE SEQUENCE</scope>
    <source>
        <strain evidence="3">CBS 123565</strain>
    </source>
</reference>
<gene>
    <name evidence="3" type="ORF">BT67DRAFT_265632</name>
</gene>
<evidence type="ECO:0000313" key="3">
    <source>
        <dbReference type="EMBL" id="KAK4135950.1"/>
    </source>
</evidence>
<keyword evidence="2" id="KW-1133">Transmembrane helix</keyword>
<organism evidence="3 4">
    <name type="scientific">Trichocladium antarcticum</name>
    <dbReference type="NCBI Taxonomy" id="1450529"/>
    <lineage>
        <taxon>Eukaryota</taxon>
        <taxon>Fungi</taxon>
        <taxon>Dikarya</taxon>
        <taxon>Ascomycota</taxon>
        <taxon>Pezizomycotina</taxon>
        <taxon>Sordariomycetes</taxon>
        <taxon>Sordariomycetidae</taxon>
        <taxon>Sordariales</taxon>
        <taxon>Chaetomiaceae</taxon>
        <taxon>Trichocladium</taxon>
    </lineage>
</organism>
<proteinExistence type="predicted"/>
<keyword evidence="4" id="KW-1185">Reference proteome</keyword>
<comment type="caution">
    <text evidence="3">The sequence shown here is derived from an EMBL/GenBank/DDBJ whole genome shotgun (WGS) entry which is preliminary data.</text>
</comment>
<name>A0AAN6ZEB1_9PEZI</name>